<comment type="caution">
    <text evidence="1">The sequence shown here is derived from an EMBL/GenBank/DDBJ whole genome shotgun (WGS) entry which is preliminary data.</text>
</comment>
<dbReference type="Proteomes" id="UP001431902">
    <property type="component" value="Unassembled WGS sequence"/>
</dbReference>
<evidence type="ECO:0000313" key="2">
    <source>
        <dbReference type="Proteomes" id="UP001431902"/>
    </source>
</evidence>
<dbReference type="RefSeq" id="WP_283225472.1">
    <property type="nucleotide sequence ID" value="NZ_JASGBH010000014.1"/>
</dbReference>
<reference evidence="1" key="1">
    <citation type="submission" date="2023-05" db="EMBL/GenBank/DDBJ databases">
        <title>Limnohabitans sp. strain HM2-2 Genome sequencing and assembly.</title>
        <authorList>
            <person name="Jung Y."/>
        </authorList>
    </citation>
    <scope>NUCLEOTIDE SEQUENCE</scope>
    <source>
        <strain evidence="1">HM2-2</strain>
    </source>
</reference>
<keyword evidence="2" id="KW-1185">Reference proteome</keyword>
<name>A0ABT6XAV8_9BURK</name>
<organism evidence="1 2">
    <name type="scientific">Limnohabitans lacus</name>
    <dbReference type="NCBI Taxonomy" id="3045173"/>
    <lineage>
        <taxon>Bacteria</taxon>
        <taxon>Pseudomonadati</taxon>
        <taxon>Pseudomonadota</taxon>
        <taxon>Betaproteobacteria</taxon>
        <taxon>Burkholderiales</taxon>
        <taxon>Comamonadaceae</taxon>
        <taxon>Limnohabitans</taxon>
    </lineage>
</organism>
<dbReference type="EMBL" id="JASGBH010000014">
    <property type="protein sequence ID" value="MDI9235128.1"/>
    <property type="molecule type" value="Genomic_DNA"/>
</dbReference>
<protein>
    <submittedName>
        <fullName evidence="1">Uncharacterized protein</fullName>
    </submittedName>
</protein>
<sequence length="109" mass="12354">MKKNTKMSSTKVSVETRISARVPNSLYLAMRFIATSQSMTIEEKIAELCKNEVAYVSKQKWFIELIEKGSADDIIPLLELLDRRKLIIAGKDLKKATSDFDLNNISKSD</sequence>
<gene>
    <name evidence="1" type="ORF">QLQ16_14915</name>
</gene>
<evidence type="ECO:0000313" key="1">
    <source>
        <dbReference type="EMBL" id="MDI9235128.1"/>
    </source>
</evidence>
<proteinExistence type="predicted"/>
<accession>A0ABT6XAV8</accession>